<dbReference type="RefSeq" id="WP_207337552.1">
    <property type="nucleotide sequence ID" value="NZ_JAFMYU010000021.1"/>
</dbReference>
<accession>A0A939G823</accession>
<dbReference type="EMBL" id="JAFMYU010000021">
    <property type="protein sequence ID" value="MBO0933586.1"/>
    <property type="molecule type" value="Genomic_DNA"/>
</dbReference>
<dbReference type="SUPFAM" id="SSF158745">
    <property type="entry name" value="LanC-like"/>
    <property type="match status" value="1"/>
</dbReference>
<keyword evidence="2" id="KW-1185">Reference proteome</keyword>
<proteinExistence type="predicted"/>
<dbReference type="InterPro" id="IPR007822">
    <property type="entry name" value="LANC-like"/>
</dbReference>
<protein>
    <recommendedName>
        <fullName evidence="3">Lanthionine synthetase C-like protein</fullName>
    </recommendedName>
</protein>
<organism evidence="1 2">
    <name type="scientific">Fibrella aquatilis</name>
    <dbReference type="NCBI Taxonomy" id="2817059"/>
    <lineage>
        <taxon>Bacteria</taxon>
        <taxon>Pseudomonadati</taxon>
        <taxon>Bacteroidota</taxon>
        <taxon>Cytophagia</taxon>
        <taxon>Cytophagales</taxon>
        <taxon>Spirosomataceae</taxon>
        <taxon>Fibrella</taxon>
    </lineage>
</organism>
<evidence type="ECO:0008006" key="3">
    <source>
        <dbReference type="Google" id="ProtNLM"/>
    </source>
</evidence>
<dbReference type="AlphaFoldDB" id="A0A939G823"/>
<name>A0A939G823_9BACT</name>
<dbReference type="PRINTS" id="PR01950">
    <property type="entry name" value="LANCSUPER"/>
</dbReference>
<dbReference type="GO" id="GO:0005886">
    <property type="term" value="C:plasma membrane"/>
    <property type="evidence" value="ECO:0007669"/>
    <property type="project" value="TreeGrafter"/>
</dbReference>
<evidence type="ECO:0000313" key="2">
    <source>
        <dbReference type="Proteomes" id="UP000664795"/>
    </source>
</evidence>
<gene>
    <name evidence="1" type="ORF">J2I48_21430</name>
</gene>
<dbReference type="SMART" id="SM01260">
    <property type="entry name" value="LANC_like"/>
    <property type="match status" value="1"/>
</dbReference>
<dbReference type="Gene3D" id="1.50.10.10">
    <property type="match status" value="1"/>
</dbReference>
<dbReference type="GO" id="GO:0005975">
    <property type="term" value="P:carbohydrate metabolic process"/>
    <property type="evidence" value="ECO:0007669"/>
    <property type="project" value="InterPro"/>
</dbReference>
<dbReference type="GO" id="GO:0031179">
    <property type="term" value="P:peptide modification"/>
    <property type="evidence" value="ECO:0007669"/>
    <property type="project" value="InterPro"/>
</dbReference>
<dbReference type="PANTHER" id="PTHR12736:SF7">
    <property type="entry name" value="LANC-LIKE PROTEIN 3"/>
    <property type="match status" value="1"/>
</dbReference>
<dbReference type="Proteomes" id="UP000664795">
    <property type="component" value="Unassembled WGS sequence"/>
</dbReference>
<reference evidence="1 2" key="1">
    <citation type="submission" date="2021-03" db="EMBL/GenBank/DDBJ databases">
        <title>Fibrella sp. HMF5036 genome sequencing and assembly.</title>
        <authorList>
            <person name="Kang H."/>
            <person name="Kim H."/>
            <person name="Bae S."/>
            <person name="Joh K."/>
        </authorList>
    </citation>
    <scope>NUCLEOTIDE SEQUENCE [LARGE SCALE GENOMIC DNA]</scope>
    <source>
        <strain evidence="1 2">HMF5036</strain>
    </source>
</reference>
<comment type="caution">
    <text evidence="1">The sequence shown here is derived from an EMBL/GenBank/DDBJ whole genome shotgun (WGS) entry which is preliminary data.</text>
</comment>
<dbReference type="InterPro" id="IPR012341">
    <property type="entry name" value="6hp_glycosidase-like_sf"/>
</dbReference>
<evidence type="ECO:0000313" key="1">
    <source>
        <dbReference type="EMBL" id="MBO0933586.1"/>
    </source>
</evidence>
<dbReference type="Pfam" id="PF05147">
    <property type="entry name" value="LANC_like"/>
    <property type="match status" value="1"/>
</dbReference>
<dbReference type="PANTHER" id="PTHR12736">
    <property type="entry name" value="LANC-LIKE PROTEIN"/>
    <property type="match status" value="1"/>
</dbReference>
<sequence>MTTVLIDSPDKERALEKAIVIGDELLRQALVTPCGLTWPVEYSEDGRGLTWQQPESIYSGVSGIVLFLTELYRHTQHKTYLEAAKEGMRWVVDYCHKNATQQYGFYIGRLGVAYVLLKLHAITHQPTLLTEALDMAKPVADSYLTNEHTTSALFDGRAGALLVLLHLHQASQEPWLVGTITACIDTLLDQASYDQAGICWDRSRNSVQGLCGLAHGAAGIGYVFAELGQYVNNAAFLAVARQAFDYENQYWHEVAQNWPDFRKDITTPERELFYQQAYLNHDLEAFAGTFTNTSLAHGTAGIGLTRLAAVEAYQTDVSRAATALAERHDRFMAEPLSIRQQSVYAGLAGEGVFFLEAYKATAEPMYLQHAHAIGLLLQAQAEATESTTSDLGLLTGQAGLGYFYLQLARPTAESVLLPRLRSENLGAAAGLSGFSGSSVQRKIVAGSFPRVVKLMDEWAPEQLASYLEREAGELLGANTFIDRVRQWVPQLPDPGQEFMQQALAIESSRFSMKCGVNNAYLAMHERFAQVSINQILDVSDEVLRQTYFTINEQAILLSTKQDEFLLYQAGAGLTEDTLEHFMQWYGSQAVLLMPSGDHDVQEYGLFMELMILTKFTVPTTPGKVCDELTAFFMPNTELFIQQMAYFCMIHPGDVFQEQFDRLMLQLIKKHISVGVLLPLTVPGA</sequence>